<dbReference type="SUPFAM" id="SSF55620">
    <property type="entry name" value="Tetrahydrobiopterin biosynthesis enzymes-like"/>
    <property type="match status" value="1"/>
</dbReference>
<dbReference type="Proteomes" id="UP000295724">
    <property type="component" value="Unassembled WGS sequence"/>
</dbReference>
<accession>A0A4R6XRB7</accession>
<dbReference type="PANTHER" id="PTHR42844:SF1">
    <property type="entry name" value="DIHYDRONEOPTERIN ALDOLASE 1-RELATED"/>
    <property type="match status" value="1"/>
</dbReference>
<comment type="similarity">
    <text evidence="4 8">Belongs to the DHNA family.</text>
</comment>
<gene>
    <name evidence="10" type="ORF">C8D91_1508</name>
</gene>
<dbReference type="InterPro" id="IPR043133">
    <property type="entry name" value="GTP-CH-I_C/QueF"/>
</dbReference>
<sequence length="116" mass="13295">MDKILIRQLKVDAIIGIHEWEKQNKQALILDLDLSFDCKPAAKSDDINDTLDYFKVCQQLTDFISASRFELIETLAEKSAQMILDYYPCKKVKLSLFKPEAINNTDAVGVRITRSQ</sequence>
<evidence type="ECO:0000256" key="7">
    <source>
        <dbReference type="ARBA" id="ARBA00023239"/>
    </source>
</evidence>
<dbReference type="GO" id="GO:0005737">
    <property type="term" value="C:cytoplasm"/>
    <property type="evidence" value="ECO:0007669"/>
    <property type="project" value="TreeGrafter"/>
</dbReference>
<evidence type="ECO:0000256" key="3">
    <source>
        <dbReference type="ARBA" id="ARBA00005013"/>
    </source>
</evidence>
<dbReference type="CDD" id="cd00534">
    <property type="entry name" value="DHNA_DHNTPE"/>
    <property type="match status" value="1"/>
</dbReference>
<reference evidence="10 11" key="1">
    <citation type="submission" date="2019-03" db="EMBL/GenBank/DDBJ databases">
        <title>Genomic Encyclopedia of Type Strains, Phase IV (KMG-IV): sequencing the most valuable type-strain genomes for metagenomic binning, comparative biology and taxonomic classification.</title>
        <authorList>
            <person name="Goeker M."/>
        </authorList>
    </citation>
    <scope>NUCLEOTIDE SEQUENCE [LARGE SCALE GENOMIC DNA]</scope>
    <source>
        <strain evidence="10 11">DSM 25488</strain>
    </source>
</reference>
<keyword evidence="6" id="KW-0413">Isomerase</keyword>
<keyword evidence="11" id="KW-1185">Reference proteome</keyword>
<dbReference type="UniPathway" id="UPA00077">
    <property type="reaction ID" value="UER00154"/>
</dbReference>
<evidence type="ECO:0000256" key="1">
    <source>
        <dbReference type="ARBA" id="ARBA00000693"/>
    </source>
</evidence>
<evidence type="ECO:0000256" key="2">
    <source>
        <dbReference type="ARBA" id="ARBA00001353"/>
    </source>
</evidence>
<comment type="catalytic activity">
    <reaction evidence="2 8">
        <text>7,8-dihydroneopterin = 6-hydroxymethyl-7,8-dihydropterin + glycolaldehyde</text>
        <dbReference type="Rhea" id="RHEA:10540"/>
        <dbReference type="ChEBI" id="CHEBI:17001"/>
        <dbReference type="ChEBI" id="CHEBI:17071"/>
        <dbReference type="ChEBI" id="CHEBI:44841"/>
        <dbReference type="EC" id="4.1.2.25"/>
    </reaction>
</comment>
<dbReference type="EMBL" id="SNZB01000003">
    <property type="protein sequence ID" value="TDR20534.1"/>
    <property type="molecule type" value="Genomic_DNA"/>
</dbReference>
<dbReference type="GO" id="GO:0004150">
    <property type="term" value="F:dihydroneopterin aldolase activity"/>
    <property type="evidence" value="ECO:0007669"/>
    <property type="project" value="UniProtKB-UniRule"/>
</dbReference>
<dbReference type="SMART" id="SM00905">
    <property type="entry name" value="FolB"/>
    <property type="match status" value="1"/>
</dbReference>
<proteinExistence type="inferred from homology"/>
<dbReference type="AlphaFoldDB" id="A0A4R6XRB7"/>
<dbReference type="GO" id="GO:0046654">
    <property type="term" value="P:tetrahydrofolate biosynthetic process"/>
    <property type="evidence" value="ECO:0007669"/>
    <property type="project" value="UniProtKB-UniRule"/>
</dbReference>
<dbReference type="NCBIfam" id="TIGR00526">
    <property type="entry name" value="folB_dom"/>
    <property type="match status" value="1"/>
</dbReference>
<evidence type="ECO:0000256" key="6">
    <source>
        <dbReference type="ARBA" id="ARBA00023235"/>
    </source>
</evidence>
<dbReference type="Gene3D" id="3.30.1130.10">
    <property type="match status" value="1"/>
</dbReference>
<comment type="caution">
    <text evidence="10">The sequence shown here is derived from an EMBL/GenBank/DDBJ whole genome shotgun (WGS) entry which is preliminary data.</text>
</comment>
<dbReference type="GO" id="GO:0016853">
    <property type="term" value="F:isomerase activity"/>
    <property type="evidence" value="ECO:0007669"/>
    <property type="project" value="UniProtKB-KW"/>
</dbReference>
<dbReference type="InterPro" id="IPR006156">
    <property type="entry name" value="Dihydroneopterin_aldolase"/>
</dbReference>
<evidence type="ECO:0000256" key="4">
    <source>
        <dbReference type="ARBA" id="ARBA00005708"/>
    </source>
</evidence>
<evidence type="ECO:0000313" key="11">
    <source>
        <dbReference type="Proteomes" id="UP000295724"/>
    </source>
</evidence>
<evidence type="ECO:0000313" key="10">
    <source>
        <dbReference type="EMBL" id="TDR20534.1"/>
    </source>
</evidence>
<dbReference type="PANTHER" id="PTHR42844">
    <property type="entry name" value="DIHYDRONEOPTERIN ALDOLASE 1-RELATED"/>
    <property type="match status" value="1"/>
</dbReference>
<dbReference type="GO" id="GO:0046656">
    <property type="term" value="P:folic acid biosynthetic process"/>
    <property type="evidence" value="ECO:0007669"/>
    <property type="project" value="UniProtKB-UniRule"/>
</dbReference>
<dbReference type="FunFam" id="3.30.1130.10:FF:000002">
    <property type="entry name" value="7,8-dihydroneopterin aldolase"/>
    <property type="match status" value="1"/>
</dbReference>
<protein>
    <recommendedName>
        <fullName evidence="8">7,8-dihydroneopterin aldolase</fullName>
        <ecNumber evidence="8">4.1.2.25</ecNumber>
    </recommendedName>
</protein>
<dbReference type="Pfam" id="PF02152">
    <property type="entry name" value="FolB"/>
    <property type="match status" value="1"/>
</dbReference>
<feature type="domain" description="Dihydroneopterin aldolase/epimerase" evidence="9">
    <location>
        <begin position="4"/>
        <end position="114"/>
    </location>
</feature>
<dbReference type="InterPro" id="IPR006157">
    <property type="entry name" value="FolB_dom"/>
</dbReference>
<evidence type="ECO:0000259" key="9">
    <source>
        <dbReference type="SMART" id="SM00905"/>
    </source>
</evidence>
<keyword evidence="7 8" id="KW-0456">Lyase</keyword>
<dbReference type="OrthoDB" id="9810587at2"/>
<comment type="function">
    <text evidence="8">Catalyzes the conversion of 7,8-dihydroneopterin to 6-hydroxymethyl-7,8-dihydropterin.</text>
</comment>
<name>A0A4R6XRB7_9GAMM</name>
<dbReference type="NCBIfam" id="TIGR00525">
    <property type="entry name" value="folB"/>
    <property type="match status" value="1"/>
</dbReference>
<dbReference type="RefSeq" id="WP_099018375.1">
    <property type="nucleotide sequence ID" value="NZ_NIHB01000001.1"/>
</dbReference>
<evidence type="ECO:0000256" key="5">
    <source>
        <dbReference type="ARBA" id="ARBA00022909"/>
    </source>
</evidence>
<comment type="catalytic activity">
    <reaction evidence="1">
        <text>7,8-dihydroneopterin = 7,8-dihydromonapterin</text>
        <dbReference type="Rhea" id="RHEA:45328"/>
        <dbReference type="ChEBI" id="CHEBI:17001"/>
        <dbReference type="ChEBI" id="CHEBI:71175"/>
        <dbReference type="EC" id="5.1.99.8"/>
    </reaction>
</comment>
<evidence type="ECO:0000256" key="8">
    <source>
        <dbReference type="RuleBase" id="RU362079"/>
    </source>
</evidence>
<keyword evidence="5 8" id="KW-0289">Folate biosynthesis</keyword>
<comment type="pathway">
    <text evidence="3 8">Cofactor biosynthesis; tetrahydrofolate biosynthesis; 2-amino-4-hydroxy-6-hydroxymethyl-7,8-dihydropteridine diphosphate from 7,8-dihydroneopterin triphosphate: step 3/4.</text>
</comment>
<dbReference type="EC" id="4.1.2.25" evidence="8"/>
<organism evidence="10 11">
    <name type="scientific">Marinicella litoralis</name>
    <dbReference type="NCBI Taxonomy" id="644220"/>
    <lineage>
        <taxon>Bacteria</taxon>
        <taxon>Pseudomonadati</taxon>
        <taxon>Pseudomonadota</taxon>
        <taxon>Gammaproteobacteria</taxon>
        <taxon>Lysobacterales</taxon>
        <taxon>Marinicellaceae</taxon>
        <taxon>Marinicella</taxon>
    </lineage>
</organism>